<dbReference type="Pfam" id="PF18348">
    <property type="entry name" value="SH3_16"/>
    <property type="match status" value="1"/>
</dbReference>
<keyword evidence="3" id="KW-0378">Hydrolase</keyword>
<evidence type="ECO:0000256" key="4">
    <source>
        <dbReference type="ARBA" id="ARBA00022807"/>
    </source>
</evidence>
<dbReference type="PANTHER" id="PTHR47359">
    <property type="entry name" value="PEPTIDOGLYCAN DL-ENDOPEPTIDASE CWLO"/>
    <property type="match status" value="1"/>
</dbReference>
<dbReference type="CDD" id="cd00174">
    <property type="entry name" value="SH3"/>
    <property type="match status" value="1"/>
</dbReference>
<dbReference type="InterPro" id="IPR041382">
    <property type="entry name" value="SH3_16"/>
</dbReference>
<sequence length="284" mass="30781">MHDQKYDPRLTPARGDLAAKYLEGKVEADRFVTGEEFEVVDPVAPVREQPSSGAMLMTEALRGERVTVYDRNGEGWAWGQLNGDGYVGWLPDAALMKSSATPTHVVSALRTFAFPGPSIKLPPADTLVMGSRLAVAREDGSFAVTRDGQYLPKAHLVPLDHREPDFVTVAERFAGTPYLWGGKSSFGIDCSGLVQVSLTSAGIGCPRDSDMQLAGLGRALEQHERNSLLRGDLIFWKGHVAIVRDGSTMVHANAHHMATVIEAIQPAIARIRQAGSEVVAIKRL</sequence>
<dbReference type="GO" id="GO:0006508">
    <property type="term" value="P:proteolysis"/>
    <property type="evidence" value="ECO:0007669"/>
    <property type="project" value="UniProtKB-KW"/>
</dbReference>
<dbReference type="Gene3D" id="3.90.1720.10">
    <property type="entry name" value="endopeptidase domain like (from Nostoc punctiforme)"/>
    <property type="match status" value="1"/>
</dbReference>
<dbReference type="RefSeq" id="WP_091955933.1">
    <property type="nucleotide sequence ID" value="NZ_FMAI01000003.1"/>
</dbReference>
<comment type="similarity">
    <text evidence="1">Belongs to the peptidase C40 family.</text>
</comment>
<evidence type="ECO:0000256" key="2">
    <source>
        <dbReference type="ARBA" id="ARBA00022670"/>
    </source>
</evidence>
<dbReference type="Pfam" id="PF00877">
    <property type="entry name" value="NLPC_P60"/>
    <property type="match status" value="1"/>
</dbReference>
<dbReference type="Gene3D" id="2.30.30.40">
    <property type="entry name" value="SH3 Domains"/>
    <property type="match status" value="1"/>
</dbReference>
<organism evidence="6 7">
    <name type="scientific">Bradyrhizobium shewense</name>
    <dbReference type="NCBI Taxonomy" id="1761772"/>
    <lineage>
        <taxon>Bacteria</taxon>
        <taxon>Pseudomonadati</taxon>
        <taxon>Pseudomonadota</taxon>
        <taxon>Alphaproteobacteria</taxon>
        <taxon>Hyphomicrobiales</taxon>
        <taxon>Nitrobacteraceae</taxon>
        <taxon>Bradyrhizobium</taxon>
    </lineage>
</organism>
<dbReference type="PROSITE" id="PS51935">
    <property type="entry name" value="NLPC_P60"/>
    <property type="match status" value="1"/>
</dbReference>
<reference evidence="7" key="1">
    <citation type="submission" date="2016-08" db="EMBL/GenBank/DDBJ databases">
        <authorList>
            <person name="Varghese N."/>
            <person name="Submissions Spin"/>
        </authorList>
    </citation>
    <scope>NUCLEOTIDE SEQUENCE [LARGE SCALE GENOMIC DNA]</scope>
    <source>
        <strain evidence="7">ERR11</strain>
    </source>
</reference>
<evidence type="ECO:0000259" key="5">
    <source>
        <dbReference type="PROSITE" id="PS51935"/>
    </source>
</evidence>
<evidence type="ECO:0000256" key="3">
    <source>
        <dbReference type="ARBA" id="ARBA00022801"/>
    </source>
</evidence>
<dbReference type="SUPFAM" id="SSF54001">
    <property type="entry name" value="Cysteine proteinases"/>
    <property type="match status" value="1"/>
</dbReference>
<dbReference type="EMBL" id="FMAI01000003">
    <property type="protein sequence ID" value="SCB23841.1"/>
    <property type="molecule type" value="Genomic_DNA"/>
</dbReference>
<keyword evidence="7" id="KW-1185">Reference proteome</keyword>
<accession>A0A1C3V841</accession>
<dbReference type="InterPro" id="IPR000064">
    <property type="entry name" value="NLP_P60_dom"/>
</dbReference>
<evidence type="ECO:0000313" key="6">
    <source>
        <dbReference type="EMBL" id="SCB23841.1"/>
    </source>
</evidence>
<dbReference type="GO" id="GO:0008234">
    <property type="term" value="F:cysteine-type peptidase activity"/>
    <property type="evidence" value="ECO:0007669"/>
    <property type="project" value="UniProtKB-KW"/>
</dbReference>
<dbReference type="AlphaFoldDB" id="A0A1C3V841"/>
<dbReference type="Proteomes" id="UP000199184">
    <property type="component" value="Unassembled WGS sequence"/>
</dbReference>
<dbReference type="InterPro" id="IPR036028">
    <property type="entry name" value="SH3-like_dom_sf"/>
</dbReference>
<name>A0A1C3V841_9BRAD</name>
<proteinExistence type="inferred from homology"/>
<dbReference type="InterPro" id="IPR038765">
    <property type="entry name" value="Papain-like_cys_pep_sf"/>
</dbReference>
<dbReference type="SUPFAM" id="SSF50044">
    <property type="entry name" value="SH3-domain"/>
    <property type="match status" value="1"/>
</dbReference>
<keyword evidence="2" id="KW-0645">Protease</keyword>
<gene>
    <name evidence="6" type="ORF">GA0061098_1003357</name>
</gene>
<keyword evidence="4" id="KW-0788">Thiol protease</keyword>
<feature type="domain" description="NlpC/P60" evidence="5">
    <location>
        <begin position="160"/>
        <end position="284"/>
    </location>
</feature>
<dbReference type="InterPro" id="IPR051794">
    <property type="entry name" value="PG_Endopeptidase_C40"/>
</dbReference>
<dbReference type="PANTHER" id="PTHR47359:SF3">
    <property type="entry name" value="NLP_P60 DOMAIN-CONTAINING PROTEIN-RELATED"/>
    <property type="match status" value="1"/>
</dbReference>
<evidence type="ECO:0000256" key="1">
    <source>
        <dbReference type="ARBA" id="ARBA00007074"/>
    </source>
</evidence>
<evidence type="ECO:0000313" key="7">
    <source>
        <dbReference type="Proteomes" id="UP000199184"/>
    </source>
</evidence>
<protein>
    <submittedName>
        <fullName evidence="6">SH3 domain-containing protein</fullName>
    </submittedName>
</protein>